<dbReference type="NCBIfam" id="NF002204">
    <property type="entry name" value="PRK01077.1"/>
    <property type="match status" value="1"/>
</dbReference>
<keyword evidence="4" id="KW-0067">ATP-binding</keyword>
<comment type="cofactor">
    <cofactor evidence="1">
        <name>Mg(2+)</name>
        <dbReference type="ChEBI" id="CHEBI:18420"/>
    </cofactor>
</comment>
<evidence type="ECO:0000256" key="6">
    <source>
        <dbReference type="ARBA" id="ARBA00022962"/>
    </source>
</evidence>
<name>A0A519BA37_9DELT</name>
<protein>
    <submittedName>
        <fullName evidence="9">Cobyrinate a,c-diamide synthase</fullName>
    </submittedName>
</protein>
<dbReference type="EMBL" id="SGBD01000004">
    <property type="protein sequence ID" value="RZD14139.1"/>
    <property type="molecule type" value="Genomic_DNA"/>
</dbReference>
<dbReference type="InterPro" id="IPR004484">
    <property type="entry name" value="CbiA/CobB_synth"/>
</dbReference>
<keyword evidence="6" id="KW-0315">Glutamine amidotransferase</keyword>
<dbReference type="AlphaFoldDB" id="A0A519BA37"/>
<dbReference type="InterPro" id="IPR002586">
    <property type="entry name" value="CobQ/CobB/MinD/ParA_Nub-bd_dom"/>
</dbReference>
<proteinExistence type="predicted"/>
<dbReference type="Pfam" id="PF01656">
    <property type="entry name" value="CbiA"/>
    <property type="match status" value="1"/>
</dbReference>
<dbReference type="NCBIfam" id="TIGR00379">
    <property type="entry name" value="cobB"/>
    <property type="match status" value="1"/>
</dbReference>
<dbReference type="InterPro" id="IPR027417">
    <property type="entry name" value="P-loop_NTPase"/>
</dbReference>
<evidence type="ECO:0000256" key="5">
    <source>
        <dbReference type="ARBA" id="ARBA00022842"/>
    </source>
</evidence>
<dbReference type="InterPro" id="IPR011698">
    <property type="entry name" value="GATase_3"/>
</dbReference>
<dbReference type="Gene3D" id="3.40.50.880">
    <property type="match status" value="1"/>
</dbReference>
<comment type="caution">
    <text evidence="9">The sequence shown here is derived from an EMBL/GenBank/DDBJ whole genome shotgun (WGS) entry which is preliminary data.</text>
</comment>
<dbReference type="SUPFAM" id="SSF52540">
    <property type="entry name" value="P-loop containing nucleoside triphosphate hydrolases"/>
    <property type="match status" value="1"/>
</dbReference>
<sequence length="504" mass="56489">MFSVFFASDRSSSGKSMITMAFSNKVKEMGCAIDIFKAGPDFLDPIVISKAVKTGVKNLDPFLIPVKFLNSWVFDGDAGCARDLNENRAFIVESAMGLYDGNSYAIAKKFKFPVVLVMDSKRISSTMASLVYGLKKYKKGVNVCGVILNNISSARHYEIIFNEIKENIKDIEVFGYVLNDGGVFSIKERHLGLIAPITQNPEGAIGGFEKIISNIKNEVFRNIDIDLMIRTLKKESKGFNDLFFNYAKRIKNTQFKTESNNGLSVKKNNKRVKIAVAYDKAFFFYYNFNFEILKNFGAEIVFFSPLSDKTMPKGIGAIYIGGGYPEIYAKNLAENRGIMNEIYKFFENNGIIYAECGGFMYLCKSLTYKSKNWDLLGILPFGVTMDNTRLSLGYRNVCLKEKSFMGDAGLRVNGHEFHYSKIITGYQNDDGYNQYSYGNHGRAASTGENSAALKNIFECESLASPEVLKKEGYSVLNAIGSYIHLSFFSNKLIAKNIIDNAKMI</sequence>
<dbReference type="GO" id="GO:0042242">
    <property type="term" value="F:cobyrinic acid a,c-diamide synthase activity"/>
    <property type="evidence" value="ECO:0007669"/>
    <property type="project" value="InterPro"/>
</dbReference>
<dbReference type="SUPFAM" id="SSF52317">
    <property type="entry name" value="Class I glutamine amidotransferase-like"/>
    <property type="match status" value="1"/>
</dbReference>
<feature type="domain" description="CobQ/CobB/MinD/ParA nucleotide binding" evidence="7">
    <location>
        <begin position="5"/>
        <end position="191"/>
    </location>
</feature>
<evidence type="ECO:0000256" key="1">
    <source>
        <dbReference type="ARBA" id="ARBA00001946"/>
    </source>
</evidence>
<keyword evidence="3" id="KW-0547">Nucleotide-binding</keyword>
<dbReference type="Proteomes" id="UP000320813">
    <property type="component" value="Unassembled WGS sequence"/>
</dbReference>
<dbReference type="GO" id="GO:0005524">
    <property type="term" value="F:ATP binding"/>
    <property type="evidence" value="ECO:0007669"/>
    <property type="project" value="UniProtKB-KW"/>
</dbReference>
<evidence type="ECO:0000259" key="8">
    <source>
        <dbReference type="Pfam" id="PF07685"/>
    </source>
</evidence>
<evidence type="ECO:0000256" key="4">
    <source>
        <dbReference type="ARBA" id="ARBA00022840"/>
    </source>
</evidence>
<dbReference type="PROSITE" id="PS51274">
    <property type="entry name" value="GATASE_COBBQ"/>
    <property type="match status" value="1"/>
</dbReference>
<dbReference type="Pfam" id="PF07685">
    <property type="entry name" value="GATase_3"/>
    <property type="match status" value="1"/>
</dbReference>
<keyword evidence="2" id="KW-0436">Ligase</keyword>
<reference evidence="9 10" key="1">
    <citation type="submission" date="2019-01" db="EMBL/GenBank/DDBJ databases">
        <title>Insights into ecological role of a new deltaproteobacterial order Candidatus Sinidesulfobacterales (Sva0485) by metagenomics and metatranscriptomics.</title>
        <authorList>
            <person name="Tan S."/>
            <person name="Liu J."/>
            <person name="Fang Y."/>
            <person name="Hedlund B.P."/>
            <person name="Lian Z.H."/>
            <person name="Huang L.Y."/>
            <person name="Li J.T."/>
            <person name="Huang L.N."/>
            <person name="Li W.J."/>
            <person name="Jiang H.C."/>
            <person name="Dong H.L."/>
            <person name="Shu W.S."/>
        </authorList>
    </citation>
    <scope>NUCLEOTIDE SEQUENCE [LARGE SCALE GENOMIC DNA]</scope>
    <source>
        <strain evidence="9">AP3</strain>
    </source>
</reference>
<evidence type="ECO:0000313" key="10">
    <source>
        <dbReference type="Proteomes" id="UP000320813"/>
    </source>
</evidence>
<keyword evidence="5" id="KW-0460">Magnesium</keyword>
<evidence type="ECO:0000256" key="2">
    <source>
        <dbReference type="ARBA" id="ARBA00022598"/>
    </source>
</evidence>
<evidence type="ECO:0000313" key="9">
    <source>
        <dbReference type="EMBL" id="RZD14139.1"/>
    </source>
</evidence>
<gene>
    <name evidence="9" type="ORF">EVJ47_07865</name>
</gene>
<dbReference type="Gene3D" id="3.40.50.300">
    <property type="entry name" value="P-loop containing nucleotide triphosphate hydrolases"/>
    <property type="match status" value="1"/>
</dbReference>
<accession>A0A519BA37</accession>
<dbReference type="PANTHER" id="PTHR43873:SF1">
    <property type="entry name" value="COBYRINATE A,C-DIAMIDE SYNTHASE"/>
    <property type="match status" value="1"/>
</dbReference>
<dbReference type="PANTHER" id="PTHR43873">
    <property type="entry name" value="COBYRINATE A,C-DIAMIDE SYNTHASE"/>
    <property type="match status" value="1"/>
</dbReference>
<feature type="domain" description="CobB/CobQ-like glutamine amidotransferase" evidence="8">
    <location>
        <begin position="273"/>
        <end position="490"/>
    </location>
</feature>
<dbReference type="InterPro" id="IPR029062">
    <property type="entry name" value="Class_I_gatase-like"/>
</dbReference>
<organism evidence="9 10">
    <name type="scientific">Candidatus Acidulodesulfobacterium ferriphilum</name>
    <dbReference type="NCBI Taxonomy" id="2597223"/>
    <lineage>
        <taxon>Bacteria</taxon>
        <taxon>Deltaproteobacteria</taxon>
        <taxon>Candidatus Acidulodesulfobacterales</taxon>
        <taxon>Candidatus Acidulodesulfobacterium</taxon>
    </lineage>
</organism>
<evidence type="ECO:0000256" key="3">
    <source>
        <dbReference type="ARBA" id="ARBA00022741"/>
    </source>
</evidence>
<evidence type="ECO:0000259" key="7">
    <source>
        <dbReference type="Pfam" id="PF01656"/>
    </source>
</evidence>